<accession>A0ABM0GZN2</accession>
<proteinExistence type="predicted"/>
<evidence type="ECO:0000256" key="4">
    <source>
        <dbReference type="ARBA" id="ARBA00022989"/>
    </source>
</evidence>
<evidence type="ECO:0000313" key="9">
    <source>
        <dbReference type="RefSeq" id="XP_002740954.2"/>
    </source>
</evidence>
<evidence type="ECO:0000256" key="2">
    <source>
        <dbReference type="ARBA" id="ARBA00022692"/>
    </source>
</evidence>
<dbReference type="RefSeq" id="XP_002740954.2">
    <property type="nucleotide sequence ID" value="XM_002740908.2"/>
</dbReference>
<dbReference type="Pfam" id="PF13896">
    <property type="entry name" value="Glyco_transf_49"/>
    <property type="match status" value="2"/>
</dbReference>
<feature type="transmembrane region" description="Helical" evidence="7">
    <location>
        <begin position="52"/>
        <end position="72"/>
    </location>
</feature>
<keyword evidence="8" id="KW-1185">Reference proteome</keyword>
<gene>
    <name evidence="9" type="primary">LOC100376446</name>
</gene>
<evidence type="ECO:0000256" key="1">
    <source>
        <dbReference type="ARBA" id="ARBA00004606"/>
    </source>
</evidence>
<dbReference type="PANTHER" id="PTHR12270">
    <property type="entry name" value="GLYCOSYLTRANSFERASE-RELATED"/>
    <property type="match status" value="1"/>
</dbReference>
<keyword evidence="4 7" id="KW-1133">Transmembrane helix</keyword>
<sequence length="682" mass="79170">MTIRPDVSIYVLVQWFVAVGSVLSITMATKFNFNFRLPPGVLNMRANQIRPIIFTATFATQLILLFYVFSAVRQEDLIVTQTRAVSGGSGFHGCDDIHLLINIPFKDLSRNLTTTLKSLFFYRTTRLHFHYIVDQERTGYMLRTLYKTWNVPGVNCSTYYNTEFLELMKSPATRIPRLMYIDWNVIFLSDPAEIWSQFNNFAPGQAVGVVGLSYRPEDMNTNLLLLDMNYVMELNLQDVLDKIGLGSDNYDITDHNSKLHTTITSLSTTNPDALFLLPCNYNLDFTNSSMDCYLQMGNMLSFQSPESFGNDPWLNIDYHQSFRNQYFSLLDYDGNLFRHKIIGCGINIARPEKIVKLFRNGELDCSVFFMRETMILRTHTYFIGNIPTEKDSPPIEITLSLQSTFDRFYQMLERIATYWTGPISVAVYATDTQVQLIPAMFEMSQILKNRNNVAVHVGFVEREVGQYPFNHMRNIAMEEVNTTYLYIGEIDFLYKPTLYEELKDIVQWFVTSGGGMEMKALVVPAYEVNRLNVSYIPSTKAELIRLWDNEDLHLFHFWDFPQGHLPSNYTKIMLEDQPYPIIWEKGYEPYVVLLNKALPDFPLRFSGQGHDKIAFIHILVLMGYEYWVLPDCWMVHTPHWPSPSRAAWLEDVNYNQCVYAVAWKFFKDLEAKYGTANSKLFQ</sequence>
<dbReference type="GeneID" id="100376446"/>
<evidence type="ECO:0000256" key="3">
    <source>
        <dbReference type="ARBA" id="ARBA00022968"/>
    </source>
</evidence>
<comment type="subcellular location">
    <subcellularLocation>
        <location evidence="1">Membrane</location>
        <topology evidence="1">Single-pass type II membrane protein</topology>
    </subcellularLocation>
</comment>
<keyword evidence="5 7" id="KW-0472">Membrane</keyword>
<reference evidence="9" key="1">
    <citation type="submission" date="2025-08" db="UniProtKB">
        <authorList>
            <consortium name="RefSeq"/>
        </authorList>
    </citation>
    <scope>IDENTIFICATION</scope>
    <source>
        <tissue evidence="9">Testes</tissue>
    </source>
</reference>
<keyword evidence="3" id="KW-0735">Signal-anchor</keyword>
<evidence type="ECO:0000313" key="8">
    <source>
        <dbReference type="Proteomes" id="UP000694865"/>
    </source>
</evidence>
<name>A0ABM0GZN2_SACKO</name>
<feature type="transmembrane region" description="Helical" evidence="7">
    <location>
        <begin position="12"/>
        <end position="31"/>
    </location>
</feature>
<dbReference type="PANTHER" id="PTHR12270:SF25">
    <property type="entry name" value="GLYCOSYLTRANSFERASE-LIKE PROTEIN LARGE"/>
    <property type="match status" value="1"/>
</dbReference>
<dbReference type="InterPro" id="IPR051292">
    <property type="entry name" value="Xyl/GlcA_transferase"/>
</dbReference>
<evidence type="ECO:0000256" key="7">
    <source>
        <dbReference type="SAM" id="Phobius"/>
    </source>
</evidence>
<evidence type="ECO:0000256" key="6">
    <source>
        <dbReference type="ARBA" id="ARBA00023180"/>
    </source>
</evidence>
<keyword evidence="2 7" id="KW-0812">Transmembrane</keyword>
<dbReference type="Proteomes" id="UP000694865">
    <property type="component" value="Unplaced"/>
</dbReference>
<evidence type="ECO:0000256" key="5">
    <source>
        <dbReference type="ARBA" id="ARBA00023136"/>
    </source>
</evidence>
<protein>
    <submittedName>
        <fullName evidence="9">Glycosyltransferase-like protein LARGE2-like</fullName>
    </submittedName>
</protein>
<keyword evidence="6" id="KW-0325">Glycoprotein</keyword>
<organism evidence="8 9">
    <name type="scientific">Saccoglossus kowalevskii</name>
    <name type="common">Acorn worm</name>
    <dbReference type="NCBI Taxonomy" id="10224"/>
    <lineage>
        <taxon>Eukaryota</taxon>
        <taxon>Metazoa</taxon>
        <taxon>Hemichordata</taxon>
        <taxon>Enteropneusta</taxon>
        <taxon>Harrimaniidae</taxon>
        <taxon>Saccoglossus</taxon>
    </lineage>
</organism>